<comment type="caution">
    <text evidence="1">The sequence shown here is derived from an EMBL/GenBank/DDBJ whole genome shotgun (WGS) entry which is preliminary data.</text>
</comment>
<proteinExistence type="predicted"/>
<dbReference type="Proteomes" id="UP001144280">
    <property type="component" value="Unassembled WGS sequence"/>
</dbReference>
<name>A0ABQ5R1Q5_9ACTN</name>
<accession>A0ABQ5R1Q5</accession>
<reference evidence="1" key="1">
    <citation type="submission" date="2022-12" db="EMBL/GenBank/DDBJ databases">
        <title>New Phytohabitans aurantiacus sp. RD004123 nov., an actinomycete isolated from soil.</title>
        <authorList>
            <person name="Triningsih D.W."/>
            <person name="Harunari E."/>
            <person name="Igarashi Y."/>
        </authorList>
    </citation>
    <scope>NUCLEOTIDE SEQUENCE</scope>
    <source>
        <strain evidence="1">RD004123</strain>
    </source>
</reference>
<gene>
    <name evidence="1" type="ORF">Pa4123_55140</name>
</gene>
<evidence type="ECO:0000313" key="2">
    <source>
        <dbReference type="Proteomes" id="UP001144280"/>
    </source>
</evidence>
<sequence>MSIVGGVDIHRKQLTFDFVEPDTGRWERGRIVPADRKHLTDWLTRFDGVDDVHFAMEGCTGWRYVAEQMHATGVIPHLGRTSRHRRAAWA</sequence>
<evidence type="ECO:0008006" key="3">
    <source>
        <dbReference type="Google" id="ProtNLM"/>
    </source>
</evidence>
<dbReference type="EMBL" id="BSDI01000031">
    <property type="protein sequence ID" value="GLI00238.1"/>
    <property type="molecule type" value="Genomic_DNA"/>
</dbReference>
<evidence type="ECO:0000313" key="1">
    <source>
        <dbReference type="EMBL" id="GLI00238.1"/>
    </source>
</evidence>
<keyword evidence="2" id="KW-1185">Reference proteome</keyword>
<protein>
    <recommendedName>
        <fullName evidence="3">Transposase IS111A/IS1328/IS1533 N-terminal domain-containing protein</fullName>
    </recommendedName>
</protein>
<dbReference type="RefSeq" id="WP_281900421.1">
    <property type="nucleotide sequence ID" value="NZ_BSDI01000031.1"/>
</dbReference>
<organism evidence="1 2">
    <name type="scientific">Phytohabitans aurantiacus</name>
    <dbReference type="NCBI Taxonomy" id="3016789"/>
    <lineage>
        <taxon>Bacteria</taxon>
        <taxon>Bacillati</taxon>
        <taxon>Actinomycetota</taxon>
        <taxon>Actinomycetes</taxon>
        <taxon>Micromonosporales</taxon>
        <taxon>Micromonosporaceae</taxon>
    </lineage>
</organism>